<dbReference type="Proteomes" id="UP001152320">
    <property type="component" value="Chromosome 15"/>
</dbReference>
<organism evidence="1 2">
    <name type="scientific">Holothuria leucospilota</name>
    <name type="common">Black long sea cucumber</name>
    <name type="synonym">Mertensiothuria leucospilota</name>
    <dbReference type="NCBI Taxonomy" id="206669"/>
    <lineage>
        <taxon>Eukaryota</taxon>
        <taxon>Metazoa</taxon>
        <taxon>Echinodermata</taxon>
        <taxon>Eleutherozoa</taxon>
        <taxon>Echinozoa</taxon>
        <taxon>Holothuroidea</taxon>
        <taxon>Aspidochirotacea</taxon>
        <taxon>Aspidochirotida</taxon>
        <taxon>Holothuriidae</taxon>
        <taxon>Holothuria</taxon>
    </lineage>
</organism>
<proteinExistence type="predicted"/>
<keyword evidence="2" id="KW-1185">Reference proteome</keyword>
<reference evidence="1" key="1">
    <citation type="submission" date="2021-10" db="EMBL/GenBank/DDBJ databases">
        <title>Tropical sea cucumber genome reveals ecological adaptation and Cuvierian tubules defense mechanism.</title>
        <authorList>
            <person name="Chen T."/>
        </authorList>
    </citation>
    <scope>NUCLEOTIDE SEQUENCE</scope>
    <source>
        <strain evidence="1">Nanhai2018</strain>
        <tissue evidence="1">Muscle</tissue>
    </source>
</reference>
<gene>
    <name evidence="1" type="ORF">HOLleu_29924</name>
</gene>
<comment type="caution">
    <text evidence="1">The sequence shown here is derived from an EMBL/GenBank/DDBJ whole genome shotgun (WGS) entry which is preliminary data.</text>
</comment>
<dbReference type="EMBL" id="JAIZAY010000015">
    <property type="protein sequence ID" value="KAJ8027852.1"/>
    <property type="molecule type" value="Genomic_DNA"/>
</dbReference>
<sequence length="112" mass="12179">MEVEMGRGRDGAIECQSHGYKISSSNPAANRDLLVWYKAFGNDAVGCFIGFVRVSRCEILVSICFAPLSCFEQACQGFCETTSIKNWPNLASSAGAKMLLLNFLTVTLCIKG</sequence>
<protein>
    <submittedName>
        <fullName evidence="1">Uncharacterized protein</fullName>
    </submittedName>
</protein>
<dbReference type="AlphaFoldDB" id="A0A9Q1GW64"/>
<accession>A0A9Q1GW64</accession>
<evidence type="ECO:0000313" key="1">
    <source>
        <dbReference type="EMBL" id="KAJ8027852.1"/>
    </source>
</evidence>
<name>A0A9Q1GW64_HOLLE</name>
<evidence type="ECO:0000313" key="2">
    <source>
        <dbReference type="Proteomes" id="UP001152320"/>
    </source>
</evidence>